<name>A0A0W0YYF4_LEGSP</name>
<dbReference type="PANTHER" id="PTHR43123:SF1">
    <property type="entry name" value="POLYSACCHARIDE DEACETYLASE-RELATED"/>
    <property type="match status" value="1"/>
</dbReference>
<dbReference type="GO" id="GO:0005975">
    <property type="term" value="P:carbohydrate metabolic process"/>
    <property type="evidence" value="ECO:0007669"/>
    <property type="project" value="InterPro"/>
</dbReference>
<dbReference type="PROSITE" id="PS51677">
    <property type="entry name" value="NODB"/>
    <property type="match status" value="1"/>
</dbReference>
<keyword evidence="4" id="KW-1185">Reference proteome</keyword>
<dbReference type="InterPro" id="IPR002509">
    <property type="entry name" value="NODB_dom"/>
</dbReference>
<evidence type="ECO:0000313" key="3">
    <source>
        <dbReference type="EMBL" id="KTD61921.1"/>
    </source>
</evidence>
<dbReference type="Gene3D" id="3.20.20.370">
    <property type="entry name" value="Glycoside hydrolase/deacetylase"/>
    <property type="match status" value="1"/>
</dbReference>
<dbReference type="AlphaFoldDB" id="A0A0W0YYF4"/>
<protein>
    <submittedName>
        <fullName evidence="3">Polysaccharide deacetylase</fullName>
    </submittedName>
</protein>
<feature type="domain" description="NodB homology" evidence="2">
    <location>
        <begin position="77"/>
        <end position="288"/>
    </location>
</feature>
<evidence type="ECO:0000259" key="2">
    <source>
        <dbReference type="PROSITE" id="PS51677"/>
    </source>
</evidence>
<dbReference type="EMBL" id="LNYX01000031">
    <property type="protein sequence ID" value="KTD61921.1"/>
    <property type="molecule type" value="Genomic_DNA"/>
</dbReference>
<dbReference type="PANTHER" id="PTHR43123">
    <property type="entry name" value="POLYSACCHARIDE DEACETYLASE-RELATED"/>
    <property type="match status" value="1"/>
</dbReference>
<dbReference type="Pfam" id="PF01522">
    <property type="entry name" value="Polysacc_deac_1"/>
    <property type="match status" value="1"/>
</dbReference>
<dbReference type="OrthoDB" id="9787041at2"/>
<reference evidence="3 4" key="1">
    <citation type="submission" date="2015-11" db="EMBL/GenBank/DDBJ databases">
        <title>Genomic analysis of 38 Legionella species identifies large and diverse effector repertoires.</title>
        <authorList>
            <person name="Burstein D."/>
            <person name="Amaro F."/>
            <person name="Zusman T."/>
            <person name="Lifshitz Z."/>
            <person name="Cohen O."/>
            <person name="Gilbert J.A."/>
            <person name="Pupko T."/>
            <person name="Shuman H.A."/>
            <person name="Segal G."/>
        </authorList>
    </citation>
    <scope>NUCLEOTIDE SEQUENCE [LARGE SCALE GENOMIC DNA]</scope>
    <source>
        <strain evidence="3 4">Mt.St.Helens-9</strain>
    </source>
</reference>
<dbReference type="RefSeq" id="WP_058484431.1">
    <property type="nucleotide sequence ID" value="NZ_CAAAII010000006.1"/>
</dbReference>
<evidence type="ECO:0000256" key="1">
    <source>
        <dbReference type="SAM" id="MobiDB-lite"/>
    </source>
</evidence>
<dbReference type="PATRIC" id="fig|452.5.peg.2822"/>
<dbReference type="InterPro" id="IPR011330">
    <property type="entry name" value="Glyco_hydro/deAcase_b/a-brl"/>
</dbReference>
<comment type="caution">
    <text evidence="3">The sequence shown here is derived from an EMBL/GenBank/DDBJ whole genome shotgun (WGS) entry which is preliminary data.</text>
</comment>
<sequence>MGSRPLSSDNRKTPRNMVGYGRHPPDIQWPNGARMAINFVINYEEGAERTPLNNDETAEMYGGEFPLTAKPAGMRHLSMESLFEYGSRVGIWRLLRLFEQEKIPLTFFITGQALRMNPELCQYFKDSDHELAGHGWRWIDHGLMSRSEEKKHIRLCVSTIKKLTGKQPQGWYSGRRSEQTRALLLELGGFVYDSDSYADDLPYYEGRHLIIPYTLVCNDFRYSTSPGFCEANDFYNLLTNTFDFLYQENRTTLMSIGLHPRFSGHPARAMALQRFIRHLRQFPEIWIARRIDIAHHWLGLVEP</sequence>
<evidence type="ECO:0000313" key="4">
    <source>
        <dbReference type="Proteomes" id="UP000054877"/>
    </source>
</evidence>
<gene>
    <name evidence="3" type="ORF">Lspi_2551</name>
</gene>
<organism evidence="3 4">
    <name type="scientific">Legionella spiritensis</name>
    <dbReference type="NCBI Taxonomy" id="452"/>
    <lineage>
        <taxon>Bacteria</taxon>
        <taxon>Pseudomonadati</taxon>
        <taxon>Pseudomonadota</taxon>
        <taxon>Gammaproteobacteria</taxon>
        <taxon>Legionellales</taxon>
        <taxon>Legionellaceae</taxon>
        <taxon>Legionella</taxon>
    </lineage>
</organism>
<feature type="region of interest" description="Disordered" evidence="1">
    <location>
        <begin position="1"/>
        <end position="24"/>
    </location>
</feature>
<dbReference type="SUPFAM" id="SSF88713">
    <property type="entry name" value="Glycoside hydrolase/deacetylase"/>
    <property type="match status" value="1"/>
</dbReference>
<accession>A0A0W0YYF4</accession>
<dbReference type="STRING" id="452.Lspi_2551"/>
<dbReference type="GO" id="GO:0016810">
    <property type="term" value="F:hydrolase activity, acting on carbon-nitrogen (but not peptide) bonds"/>
    <property type="evidence" value="ECO:0007669"/>
    <property type="project" value="InterPro"/>
</dbReference>
<dbReference type="Proteomes" id="UP000054877">
    <property type="component" value="Unassembled WGS sequence"/>
</dbReference>
<proteinExistence type="predicted"/>